<dbReference type="AlphaFoldDB" id="A0A146GCV3"/>
<keyword evidence="2" id="KW-1185">Reference proteome</keyword>
<dbReference type="Gene3D" id="2.160.20.10">
    <property type="entry name" value="Single-stranded right-handed beta-helix, Pectin lyase-like"/>
    <property type="match status" value="1"/>
</dbReference>
<dbReference type="RefSeq" id="WP_153811477.1">
    <property type="nucleotide sequence ID" value="NZ_BDCO01000002.1"/>
</dbReference>
<comment type="caution">
    <text evidence="1">The sequence shown here is derived from an EMBL/GenBank/DDBJ whole genome shotgun (WGS) entry which is preliminary data.</text>
</comment>
<gene>
    <name evidence="1" type="ORF">TSACC_23035</name>
</gene>
<dbReference type="OrthoDB" id="175424at2"/>
<dbReference type="EMBL" id="BDCO01000002">
    <property type="protein sequence ID" value="GAT34604.1"/>
    <property type="molecule type" value="Genomic_DNA"/>
</dbReference>
<proteinExistence type="predicted"/>
<dbReference type="InterPro" id="IPR006626">
    <property type="entry name" value="PbH1"/>
</dbReference>
<dbReference type="InterPro" id="IPR012334">
    <property type="entry name" value="Pectin_lyas_fold"/>
</dbReference>
<dbReference type="SUPFAM" id="SSF51126">
    <property type="entry name" value="Pectin lyase-like"/>
    <property type="match status" value="1"/>
</dbReference>
<dbReference type="Proteomes" id="UP000076023">
    <property type="component" value="Unassembled WGS sequence"/>
</dbReference>
<dbReference type="SMART" id="SM00710">
    <property type="entry name" value="PbH1"/>
    <property type="match status" value="7"/>
</dbReference>
<evidence type="ECO:0000313" key="1">
    <source>
        <dbReference type="EMBL" id="GAT34604.1"/>
    </source>
</evidence>
<reference evidence="2" key="1">
    <citation type="journal article" date="2017" name="Genome Announc.">
        <title>Draft Genome Sequence of Terrimicrobium sacchariphilum NM-5T, a Facultative Anaerobic Soil Bacterium of the Class Spartobacteria.</title>
        <authorList>
            <person name="Qiu Y.L."/>
            <person name="Tourlousse D.M."/>
            <person name="Matsuura N."/>
            <person name="Ohashi A."/>
            <person name="Sekiguchi Y."/>
        </authorList>
    </citation>
    <scope>NUCLEOTIDE SEQUENCE [LARGE SCALE GENOMIC DNA]</scope>
    <source>
        <strain evidence="2">NM-5</strain>
    </source>
</reference>
<dbReference type="InterPro" id="IPR011050">
    <property type="entry name" value="Pectin_lyase_fold/virulence"/>
</dbReference>
<dbReference type="InParanoid" id="A0A146GCV3"/>
<organism evidence="1 2">
    <name type="scientific">Terrimicrobium sacchariphilum</name>
    <dbReference type="NCBI Taxonomy" id="690879"/>
    <lineage>
        <taxon>Bacteria</taxon>
        <taxon>Pseudomonadati</taxon>
        <taxon>Verrucomicrobiota</taxon>
        <taxon>Terrimicrobiia</taxon>
        <taxon>Terrimicrobiales</taxon>
        <taxon>Terrimicrobiaceae</taxon>
        <taxon>Terrimicrobium</taxon>
    </lineage>
</organism>
<dbReference type="STRING" id="690879.TSACC_23035"/>
<name>A0A146GCV3_TERSA</name>
<evidence type="ECO:0000313" key="2">
    <source>
        <dbReference type="Proteomes" id="UP000076023"/>
    </source>
</evidence>
<protein>
    <submittedName>
        <fullName evidence="1">Right handed beta helix region</fullName>
    </submittedName>
</protein>
<sequence length="623" mass="67719">MKRIVGWLFLLGLLVVAGFSVPRLLLSAREPSPSQSEMVTRDGSAILGEIVKAAGEGQARYVIPPGVYRIPGGPVAEGKEGCHWELIGLKDLEIDATGAVLIFAERGQHAIIFRNCRNVTLRGATLRRETPGFSQGRIEAIDPAGGYVDVRIDAGYPLDIDDVRFFPHFWSNVFEKDTGRWKTQLRAPTPYVMKHIEPDLVRIDTREIATTVPRIQPGDRLAWRGAVLDDIRLSRCAGMKILGVTIQGGAGMALHEMGGDGGNVYRDCKVTYCLKPSGAMDAPLIATNADGLHSSDVRQGPVIEGCLFEGVDDDAIAIHGNYSLVLEADGTRMVVCRFSEASNPLGANPGDLHRFYDRQGAFVGEARVVQARPVPGFVPATRPDAMYRIFQKMEKNLFVEYTLDRPVAAGEGWLASNQDTLGKGFVVRGNTIRDCFARGILPKSIDGTIEGNLIERTARAAIELLPEMTWWSESDYCRNVVIRGNTIRDVSPNRKTGPLRHPGALTIFAYRENGYTPAPGGHRDIVVEDNLFEDNSGPNILVAAASGVLIKDNRFVRPMSRPSDFGKDKGVDPSALIWLQSPAGVTLEGNVIEQPGSHLRTLAASPGQADLPVAGIVITEAGR</sequence>
<accession>A0A146GCV3</accession>